<reference evidence="2 5" key="2">
    <citation type="submission" date="2020-04" db="EMBL/GenBank/DDBJ databases">
        <title>Antimicrobial susceptibility and clonality of vaginal-derived multi-drug resistant Mobiluncus isolates in China.</title>
        <authorList>
            <person name="Zhang X."/>
        </authorList>
    </citation>
    <scope>NUCLEOTIDE SEQUENCE [LARGE SCALE GENOMIC DNA]</scope>
    <source>
        <strain evidence="2 5">12</strain>
    </source>
</reference>
<dbReference type="Proteomes" id="UP000255284">
    <property type="component" value="Unassembled WGS sequence"/>
</dbReference>
<comment type="caution">
    <text evidence="2">The sequence shown here is derived from an EMBL/GenBank/DDBJ whole genome shotgun (WGS) entry which is preliminary data.</text>
</comment>
<protein>
    <submittedName>
        <fullName evidence="2">Uncharacterized protein</fullName>
    </submittedName>
</protein>
<gene>
    <name evidence="2" type="ORF">HHJ77_10995</name>
    <name evidence="3" type="ORF">NCTC11819_00112</name>
</gene>
<sequence length="241" mass="26767">MSVENSDNVLLAGEQTVEVEDWTRDEQFITDGRVGEANPELTKFMEVMLWAASPAEDPPPAPSPHALQALEETGTAAEGSVSVFDAPRRRRHTPREGNLPRPESGGPPDSEGVMFPPALDLAGLDEESYIGRIQEISRYVQELTLQFGFNDRTIPPCWASHLSLVAILSGLYGSYKCCFAPVSQGEQVITYIRNLETARVCLERLVQNSSCATGEHKPWQLNYWAGEQLANTDKAWWAKYL</sequence>
<dbReference type="AlphaFoldDB" id="A0A7Y0TVR4"/>
<evidence type="ECO:0000313" key="3">
    <source>
        <dbReference type="EMBL" id="STO15572.1"/>
    </source>
</evidence>
<reference evidence="3 4" key="1">
    <citation type="submission" date="2018-06" db="EMBL/GenBank/DDBJ databases">
        <authorList>
            <consortium name="Pathogen Informatics"/>
            <person name="Doyle S."/>
        </authorList>
    </citation>
    <scope>NUCLEOTIDE SEQUENCE [LARGE SCALE GENOMIC DNA]</scope>
    <source>
        <strain evidence="3 4">NCTC11819</strain>
    </source>
</reference>
<dbReference type="EMBL" id="UGGQ01000006">
    <property type="protein sequence ID" value="STO15572.1"/>
    <property type="molecule type" value="Genomic_DNA"/>
</dbReference>
<dbReference type="EMBL" id="JABCUS010000036">
    <property type="protein sequence ID" value="NMX04411.1"/>
    <property type="molecule type" value="Genomic_DNA"/>
</dbReference>
<evidence type="ECO:0000313" key="4">
    <source>
        <dbReference type="Proteomes" id="UP000255284"/>
    </source>
</evidence>
<accession>A0A7Y0TVR4</accession>
<proteinExistence type="predicted"/>
<organism evidence="2 5">
    <name type="scientific">Mobiluncus mulieris</name>
    <dbReference type="NCBI Taxonomy" id="2052"/>
    <lineage>
        <taxon>Bacteria</taxon>
        <taxon>Bacillati</taxon>
        <taxon>Actinomycetota</taxon>
        <taxon>Actinomycetes</taxon>
        <taxon>Actinomycetales</taxon>
        <taxon>Actinomycetaceae</taxon>
        <taxon>Mobiluncus</taxon>
    </lineage>
</organism>
<evidence type="ECO:0000313" key="2">
    <source>
        <dbReference type="EMBL" id="NMX04411.1"/>
    </source>
</evidence>
<evidence type="ECO:0000256" key="1">
    <source>
        <dbReference type="SAM" id="MobiDB-lite"/>
    </source>
</evidence>
<name>A0A7Y0TVR4_9ACTO</name>
<evidence type="ECO:0000313" key="5">
    <source>
        <dbReference type="Proteomes" id="UP000575397"/>
    </source>
</evidence>
<dbReference type="RefSeq" id="WP_115325468.1">
    <property type="nucleotide sequence ID" value="NZ_CAMUNX010000031.1"/>
</dbReference>
<dbReference type="GeneID" id="61167621"/>
<feature type="region of interest" description="Disordered" evidence="1">
    <location>
        <begin position="73"/>
        <end position="117"/>
    </location>
</feature>
<dbReference type="Proteomes" id="UP000575397">
    <property type="component" value="Unassembled WGS sequence"/>
</dbReference>